<comment type="similarity">
    <text evidence="5">Belongs to the DAPG/phloretin hydrolase family.</text>
</comment>
<keyword evidence="2" id="KW-0479">Metal-binding</keyword>
<dbReference type="Proteomes" id="UP000245911">
    <property type="component" value="Unassembled WGS sequence"/>
</dbReference>
<evidence type="ECO:0000256" key="2">
    <source>
        <dbReference type="ARBA" id="ARBA00022723"/>
    </source>
</evidence>
<dbReference type="RefSeq" id="WP_116558535.1">
    <property type="nucleotide sequence ID" value="NZ_QDKM01000004.1"/>
</dbReference>
<comment type="cofactor">
    <cofactor evidence="1">
        <name>Zn(2+)</name>
        <dbReference type="ChEBI" id="CHEBI:29105"/>
    </cofactor>
</comment>
<dbReference type="OrthoDB" id="2052122at2"/>
<evidence type="ECO:0000256" key="1">
    <source>
        <dbReference type="ARBA" id="ARBA00001947"/>
    </source>
</evidence>
<accession>A0A2T8HTH4</accession>
<reference evidence="8 9" key="1">
    <citation type="submission" date="2018-04" db="EMBL/GenBank/DDBJ databases">
        <title>Pararhodobacter oceanense sp. nov., isolated from marine intertidal sediment.</title>
        <authorList>
            <person name="Wang X.-L."/>
            <person name="Du Z.-J."/>
        </authorList>
    </citation>
    <scope>NUCLEOTIDE SEQUENCE [LARGE SCALE GENOMIC DNA]</scope>
    <source>
        <strain evidence="8 9">AM505</strain>
    </source>
</reference>
<keyword evidence="9" id="KW-1185">Reference proteome</keyword>
<feature type="signal peptide" evidence="6">
    <location>
        <begin position="1"/>
        <end position="18"/>
    </location>
</feature>
<evidence type="ECO:0000256" key="6">
    <source>
        <dbReference type="SAM" id="SignalP"/>
    </source>
</evidence>
<organism evidence="8 9">
    <name type="scientific">Pararhodobacter oceanensis</name>
    <dbReference type="NCBI Taxonomy" id="2172121"/>
    <lineage>
        <taxon>Bacteria</taxon>
        <taxon>Pseudomonadati</taxon>
        <taxon>Pseudomonadota</taxon>
        <taxon>Alphaproteobacteria</taxon>
        <taxon>Rhodobacterales</taxon>
        <taxon>Paracoccaceae</taxon>
        <taxon>Pararhodobacter</taxon>
    </lineage>
</organism>
<comment type="caution">
    <text evidence="8">The sequence shown here is derived from an EMBL/GenBank/DDBJ whole genome shotgun (WGS) entry which is preliminary data.</text>
</comment>
<sequence>MKKTILAAVAVAAVGVAAFGVPPFTGQPTAGFAEGEAGFESGVRRLPNGVVEVSALTPMPGVSAEMVGWWFGSYLQTTEHYQRWFPQAHVWMDWENKTPDEYIGASHLVHEYIGDDLAMLRIQFVPAEEILGEVDLGEDDVAVCARVGLLEEPLNVGRMCHIIRNTEDGAEMRSRFWLGFVAERDGNEQVASLTGLVANTYLVRQLTLKNDAATALMQHCLDEMTILAGFLPGLFAQETAT</sequence>
<evidence type="ECO:0000313" key="9">
    <source>
        <dbReference type="Proteomes" id="UP000245911"/>
    </source>
</evidence>
<feature type="domain" description="DAPG hydrolase PhiG" evidence="7">
    <location>
        <begin position="34"/>
        <end position="235"/>
    </location>
</feature>
<dbReference type="AlphaFoldDB" id="A0A2T8HTH4"/>
<dbReference type="GO" id="GO:0016787">
    <property type="term" value="F:hydrolase activity"/>
    <property type="evidence" value="ECO:0007669"/>
    <property type="project" value="UniProtKB-KW"/>
</dbReference>
<name>A0A2T8HTH4_9RHOB</name>
<evidence type="ECO:0000256" key="3">
    <source>
        <dbReference type="ARBA" id="ARBA00022801"/>
    </source>
</evidence>
<keyword evidence="6" id="KW-0732">Signal</keyword>
<keyword evidence="3" id="KW-0378">Hydrolase</keyword>
<protein>
    <recommendedName>
        <fullName evidence="7">DAPG hydrolase PhiG domain-containing protein</fullName>
    </recommendedName>
</protein>
<gene>
    <name evidence="8" type="ORF">DDE20_10945</name>
</gene>
<dbReference type="InterPro" id="IPR041526">
    <property type="entry name" value="DAPG_hydrolase"/>
</dbReference>
<dbReference type="Pfam" id="PF18089">
    <property type="entry name" value="DAPG_hydrolase"/>
    <property type="match status" value="1"/>
</dbReference>
<evidence type="ECO:0000256" key="4">
    <source>
        <dbReference type="ARBA" id="ARBA00022833"/>
    </source>
</evidence>
<feature type="chain" id="PRO_5015575662" description="DAPG hydrolase PhiG domain-containing protein" evidence="6">
    <location>
        <begin position="19"/>
        <end position="241"/>
    </location>
</feature>
<evidence type="ECO:0000313" key="8">
    <source>
        <dbReference type="EMBL" id="PVH28698.1"/>
    </source>
</evidence>
<dbReference type="GO" id="GO:0046872">
    <property type="term" value="F:metal ion binding"/>
    <property type="evidence" value="ECO:0007669"/>
    <property type="project" value="UniProtKB-KW"/>
</dbReference>
<evidence type="ECO:0000259" key="7">
    <source>
        <dbReference type="Pfam" id="PF18089"/>
    </source>
</evidence>
<evidence type="ECO:0000256" key="5">
    <source>
        <dbReference type="ARBA" id="ARBA00023459"/>
    </source>
</evidence>
<proteinExistence type="inferred from homology"/>
<keyword evidence="4" id="KW-0862">Zinc</keyword>
<dbReference type="EMBL" id="QDKM01000004">
    <property type="protein sequence ID" value="PVH28698.1"/>
    <property type="molecule type" value="Genomic_DNA"/>
</dbReference>